<evidence type="ECO:0000259" key="2">
    <source>
        <dbReference type="Pfam" id="PF01471"/>
    </source>
</evidence>
<dbReference type="InterPro" id="IPR046519">
    <property type="entry name" value="X-Tfes_XVIPCD"/>
</dbReference>
<dbReference type="InterPro" id="IPR002477">
    <property type="entry name" value="Peptidoglycan-bd-like"/>
</dbReference>
<evidence type="ECO:0000256" key="1">
    <source>
        <dbReference type="SAM" id="MobiDB-lite"/>
    </source>
</evidence>
<dbReference type="Pfam" id="PF01471">
    <property type="entry name" value="PG_binding_1"/>
    <property type="match status" value="1"/>
</dbReference>
<feature type="domain" description="Peptidoglycan binding-like" evidence="2">
    <location>
        <begin position="27"/>
        <end position="88"/>
    </location>
</feature>
<feature type="region of interest" description="Disordered" evidence="1">
    <location>
        <begin position="212"/>
        <end position="232"/>
    </location>
</feature>
<organism evidence="4 5">
    <name type="scientific">Variovorax paradoxus</name>
    <dbReference type="NCBI Taxonomy" id="34073"/>
    <lineage>
        <taxon>Bacteria</taxon>
        <taxon>Pseudomonadati</taxon>
        <taxon>Pseudomonadota</taxon>
        <taxon>Betaproteobacteria</taxon>
        <taxon>Burkholderiales</taxon>
        <taxon>Comamonadaceae</taxon>
        <taxon>Variovorax</taxon>
    </lineage>
</organism>
<dbReference type="EMBL" id="CP046622">
    <property type="protein sequence ID" value="QGW81416.1"/>
    <property type="molecule type" value="Genomic_DNA"/>
</dbReference>
<protein>
    <submittedName>
        <fullName evidence="4">Uncharacterized protein</fullName>
    </submittedName>
</protein>
<sequence>MRRSHPGRADVQEQSIGFEDRRSQGTQGESVRELQTKLGQLGYASADGKAIKADGSFGPGTRDFVKAFQHDNHLKPDGVAGPGTLQAIDAKLKERVAPSQQGQITDAHHAGNALYKQAKSGLEKIDAEFGRKPDQLTDNAAAAIAVAALRGGLTRIDHMTLGGNDNSTIFAIQGKPGAVLSKFVDVPTVESMHTPVTQSSQAFAYVQQIQQQQAPQQSNQQAAQHAAPAMAR</sequence>
<feature type="domain" description="X-Tfes XVIPCD" evidence="3">
    <location>
        <begin position="106"/>
        <end position="203"/>
    </location>
</feature>
<reference evidence="4 5" key="1">
    <citation type="submission" date="2019-12" db="EMBL/GenBank/DDBJ databases">
        <title>Hybrid Genome Assemblies of two High G+C Isolates from Undergraduate Microbiology Courses.</title>
        <authorList>
            <person name="Ne Ville C.J."/>
            <person name="Enright D."/>
            <person name="Hernandez I."/>
            <person name="Dodsworth J."/>
            <person name="Orwin P.M."/>
        </authorList>
    </citation>
    <scope>NUCLEOTIDE SEQUENCE [LARGE SCALE GENOMIC DNA]</scope>
    <source>
        <strain evidence="4 5">CSUSB</strain>
    </source>
</reference>
<evidence type="ECO:0000313" key="4">
    <source>
        <dbReference type="EMBL" id="QGW81416.1"/>
    </source>
</evidence>
<proteinExistence type="predicted"/>
<gene>
    <name evidence="4" type="ORF">GOQ09_07365</name>
</gene>
<dbReference type="InterPro" id="IPR036365">
    <property type="entry name" value="PGBD-like_sf"/>
</dbReference>
<feature type="region of interest" description="Disordered" evidence="1">
    <location>
        <begin position="1"/>
        <end position="32"/>
    </location>
</feature>
<evidence type="ECO:0000313" key="5">
    <source>
        <dbReference type="Proteomes" id="UP000425817"/>
    </source>
</evidence>
<accession>A0A6I6H9X2</accession>
<dbReference type="AlphaFoldDB" id="A0A6I6H9X2"/>
<dbReference type="Proteomes" id="UP000425817">
    <property type="component" value="Chromosome"/>
</dbReference>
<dbReference type="OrthoDB" id="289937at2"/>
<dbReference type="Pfam" id="PF20410">
    <property type="entry name" value="X-Tfes_XVIPCD"/>
    <property type="match status" value="1"/>
</dbReference>
<dbReference type="Gene3D" id="1.10.101.10">
    <property type="entry name" value="PGBD-like superfamily/PGBD"/>
    <property type="match status" value="1"/>
</dbReference>
<name>A0A6I6H9X2_VARPD</name>
<dbReference type="InterPro" id="IPR036366">
    <property type="entry name" value="PGBDSf"/>
</dbReference>
<evidence type="ECO:0000259" key="3">
    <source>
        <dbReference type="Pfam" id="PF20410"/>
    </source>
</evidence>
<dbReference type="SUPFAM" id="SSF47090">
    <property type="entry name" value="PGBD-like"/>
    <property type="match status" value="1"/>
</dbReference>